<dbReference type="GO" id="GO:0009425">
    <property type="term" value="C:bacterial-type flagellum basal body"/>
    <property type="evidence" value="ECO:0007669"/>
    <property type="project" value="UniProtKB-SubCell"/>
</dbReference>
<dbReference type="PRINTS" id="PR01006">
    <property type="entry name" value="FLGHOOKFLIE"/>
</dbReference>
<evidence type="ECO:0000256" key="3">
    <source>
        <dbReference type="ARBA" id="ARBA00023143"/>
    </source>
</evidence>
<gene>
    <name evidence="4" type="primary">fliE</name>
    <name evidence="6" type="ORF">HMPREF1015_00827</name>
</gene>
<dbReference type="GO" id="GO:0003774">
    <property type="term" value="F:cytoskeletal motor activity"/>
    <property type="evidence" value="ECO:0007669"/>
    <property type="project" value="InterPro"/>
</dbReference>
<dbReference type="PANTHER" id="PTHR34653:SF1">
    <property type="entry name" value="FLAGELLAR HOOK-BASAL BODY COMPLEX PROTEIN FLIE"/>
    <property type="match status" value="1"/>
</dbReference>
<reference evidence="6 7" key="1">
    <citation type="submission" date="2011-09" db="EMBL/GenBank/DDBJ databases">
        <title>The Genome Sequence of Bacillus smithii 7_3_47FAA.</title>
        <authorList>
            <consortium name="The Broad Institute Genome Sequencing Platform"/>
            <person name="Earl A."/>
            <person name="Ward D."/>
            <person name="Feldgarden M."/>
            <person name="Gevers D."/>
            <person name="Daigneault M."/>
            <person name="Strauss J."/>
            <person name="Allen-Vercoe E."/>
            <person name="Young S.K."/>
            <person name="Zeng Q."/>
            <person name="Gargeya S."/>
            <person name="Fitzgerald M."/>
            <person name="Haas B."/>
            <person name="Abouelleil A."/>
            <person name="Alvarado L."/>
            <person name="Arachchi H.M."/>
            <person name="Berlin A."/>
            <person name="Brown A."/>
            <person name="Chapman S.B."/>
            <person name="Chen Z."/>
            <person name="Dunbar C."/>
            <person name="Freedman E."/>
            <person name="Gearin G."/>
            <person name="Goldberg J."/>
            <person name="Griggs A."/>
            <person name="Gujja S."/>
            <person name="Heiman D."/>
            <person name="Howarth C."/>
            <person name="Larson L."/>
            <person name="Lui A."/>
            <person name="MacDonald P.J.P."/>
            <person name="Montmayeur A."/>
            <person name="Murphy C."/>
            <person name="Neiman D."/>
            <person name="Pearson M."/>
            <person name="Priest M."/>
            <person name="Roberts A."/>
            <person name="Saif S."/>
            <person name="Shea T."/>
            <person name="Shenoy N."/>
            <person name="Sisk P."/>
            <person name="Stolte C."/>
            <person name="Sykes S."/>
            <person name="Wortman J."/>
            <person name="Nusbaum C."/>
            <person name="Birren B."/>
        </authorList>
    </citation>
    <scope>NUCLEOTIDE SEQUENCE [LARGE SCALE GENOMIC DNA]</scope>
    <source>
        <strain evidence="6 7">7_3_47FAA</strain>
    </source>
</reference>
<dbReference type="HOGENOM" id="CLU_147249_3_4_9"/>
<evidence type="ECO:0000313" key="7">
    <source>
        <dbReference type="Proteomes" id="UP000011747"/>
    </source>
</evidence>
<name>G9QMR0_9BACI</name>
<evidence type="ECO:0000256" key="5">
    <source>
        <dbReference type="NCBIfam" id="TIGR00205"/>
    </source>
</evidence>
<proteinExistence type="inferred from homology"/>
<evidence type="ECO:0000256" key="4">
    <source>
        <dbReference type="HAMAP-Rule" id="MF_00724"/>
    </source>
</evidence>
<dbReference type="PANTHER" id="PTHR34653">
    <property type="match status" value="1"/>
</dbReference>
<keyword evidence="7" id="KW-1185">Reference proteome</keyword>
<comment type="subcellular location">
    <subcellularLocation>
        <location evidence="1 4">Bacterial flagellum basal body</location>
    </subcellularLocation>
</comment>
<comment type="caution">
    <text evidence="6">The sequence shown here is derived from an EMBL/GenBank/DDBJ whole genome shotgun (WGS) entry which is preliminary data.</text>
</comment>
<protein>
    <recommendedName>
        <fullName evidence="4 5">Flagellar hook-basal body complex protein FliE</fullName>
    </recommendedName>
</protein>
<dbReference type="HAMAP" id="MF_00724">
    <property type="entry name" value="FliE"/>
    <property type="match status" value="1"/>
</dbReference>
<evidence type="ECO:0000256" key="1">
    <source>
        <dbReference type="ARBA" id="ARBA00004117"/>
    </source>
</evidence>
<dbReference type="InterPro" id="IPR001624">
    <property type="entry name" value="FliE"/>
</dbReference>
<dbReference type="EMBL" id="ACWF01000120">
    <property type="protein sequence ID" value="EHL76881.1"/>
    <property type="molecule type" value="Genomic_DNA"/>
</dbReference>
<evidence type="ECO:0000313" key="6">
    <source>
        <dbReference type="EMBL" id="EHL76881.1"/>
    </source>
</evidence>
<dbReference type="RefSeq" id="WP_003354574.1">
    <property type="nucleotide sequence ID" value="NZ_JH414757.1"/>
</dbReference>
<keyword evidence="3 4" id="KW-0975">Bacterial flagellum</keyword>
<dbReference type="NCBIfam" id="TIGR00205">
    <property type="entry name" value="fliE"/>
    <property type="match status" value="1"/>
</dbReference>
<keyword evidence="6" id="KW-0966">Cell projection</keyword>
<sequence length="103" mass="11273">MAIQSIGAVESVFQPSAPTLTKAADTNQQKDSSFRDILKNSINSLNDSQLQADQLSQKLALGDDVDLHEVMIASQKAQVALNLAVEVRNKAVEAYQEIMRMQV</sequence>
<dbReference type="GO" id="GO:0071973">
    <property type="term" value="P:bacterial-type flagellum-dependent cell motility"/>
    <property type="evidence" value="ECO:0007669"/>
    <property type="project" value="InterPro"/>
</dbReference>
<dbReference type="GO" id="GO:0005198">
    <property type="term" value="F:structural molecule activity"/>
    <property type="evidence" value="ECO:0007669"/>
    <property type="project" value="UniProtKB-UniRule"/>
</dbReference>
<evidence type="ECO:0000256" key="2">
    <source>
        <dbReference type="ARBA" id="ARBA00009272"/>
    </source>
</evidence>
<dbReference type="PATRIC" id="fig|665952.3.peg.2389"/>
<dbReference type="AlphaFoldDB" id="G9QMR0"/>
<keyword evidence="6" id="KW-0969">Cilium</keyword>
<accession>G9QMR0</accession>
<dbReference type="Pfam" id="PF02049">
    <property type="entry name" value="FliE"/>
    <property type="match status" value="1"/>
</dbReference>
<organism evidence="6 7">
    <name type="scientific">Bacillus smithii 7_3_47FAA</name>
    <dbReference type="NCBI Taxonomy" id="665952"/>
    <lineage>
        <taxon>Bacteria</taxon>
        <taxon>Bacillati</taxon>
        <taxon>Bacillota</taxon>
        <taxon>Bacilli</taxon>
        <taxon>Bacillales</taxon>
        <taxon>Bacillaceae</taxon>
        <taxon>Bacillus</taxon>
    </lineage>
</organism>
<keyword evidence="6" id="KW-0282">Flagellum</keyword>
<comment type="similarity">
    <text evidence="2 4">Belongs to the FliE family.</text>
</comment>
<dbReference type="Proteomes" id="UP000011747">
    <property type="component" value="Unassembled WGS sequence"/>
</dbReference>